<feature type="domain" description="PepSY" evidence="1">
    <location>
        <begin position="194"/>
        <end position="252"/>
    </location>
</feature>
<evidence type="ECO:0000313" key="2">
    <source>
        <dbReference type="EMBL" id="PJF35026.1"/>
    </source>
</evidence>
<reference evidence="4 5" key="1">
    <citation type="submission" date="2017-11" db="EMBL/GenBank/DDBJ databases">
        <title>Evolution of Phototrophy in the Chloroflexi Phylum Driven by Horizontal Gene Transfer.</title>
        <authorList>
            <person name="Ward L.M."/>
            <person name="Hemp J."/>
            <person name="Shih P.M."/>
            <person name="Mcglynn S.E."/>
            <person name="Fischer W."/>
        </authorList>
    </citation>
    <scope>NUCLEOTIDE SEQUENCE [LARGE SCALE GENOMIC DNA]</scope>
    <source>
        <strain evidence="3">CP1_1M</strain>
        <strain evidence="2">JP3_13</strain>
    </source>
</reference>
<dbReference type="Pfam" id="PF03413">
    <property type="entry name" value="PepSY"/>
    <property type="match status" value="3"/>
</dbReference>
<feature type="domain" description="PepSY" evidence="1">
    <location>
        <begin position="30"/>
        <end position="82"/>
    </location>
</feature>
<dbReference type="AlphaFoldDB" id="A0A2M8PBW3"/>
<evidence type="ECO:0000259" key="1">
    <source>
        <dbReference type="Pfam" id="PF03413"/>
    </source>
</evidence>
<evidence type="ECO:0000313" key="4">
    <source>
        <dbReference type="Proteomes" id="UP000228947"/>
    </source>
</evidence>
<evidence type="ECO:0000313" key="3">
    <source>
        <dbReference type="EMBL" id="PJF43309.1"/>
    </source>
</evidence>
<dbReference type="EMBL" id="PGTM01000222">
    <property type="protein sequence ID" value="PJF35026.1"/>
    <property type="molecule type" value="Genomic_DNA"/>
</dbReference>
<dbReference type="Proteomes" id="UP000229681">
    <property type="component" value="Unassembled WGS sequence"/>
</dbReference>
<proteinExistence type="predicted"/>
<organism evidence="2 5">
    <name type="scientific">Candidatus Thermofonsia Clade 1 bacterium</name>
    <dbReference type="NCBI Taxonomy" id="2364210"/>
    <lineage>
        <taxon>Bacteria</taxon>
        <taxon>Bacillati</taxon>
        <taxon>Chloroflexota</taxon>
        <taxon>Candidatus Thermofontia</taxon>
        <taxon>Candidatus Thermofonsia Clade 1</taxon>
    </lineage>
</organism>
<feature type="domain" description="PepSY" evidence="1">
    <location>
        <begin position="120"/>
        <end position="178"/>
    </location>
</feature>
<dbReference type="Gene3D" id="3.10.450.40">
    <property type="match status" value="3"/>
</dbReference>
<protein>
    <recommendedName>
        <fullName evidence="1">PepSY domain-containing protein</fullName>
    </recommendedName>
</protein>
<sequence length="255" mass="27378">MKKHLVTTIVLAMLVILSVPTAISKAQELISLQEAISIAQGLYPNTEVVKTELVQSAQTPYYIIGLSNGKSVYINATTKEIIQITTTQALSVGGLAAPPLNVVPPAAPVVPPAAGTGAFISYEQALQAVQSRFPGAQPLDVKLERKGRKHGYATVWNFKLNNGYEVEVNAANGTIFEIKPMRRWPYTIDPANAAISQAQAEQIASSNFGGSAVFSRLKQLGRQDGYALVWEVTLNNGYRVEVNATTGAIVKVRGL</sequence>
<name>A0A2M8PBW3_9CHLR</name>
<gene>
    <name evidence="2" type="ORF">CUN49_12660</name>
    <name evidence="3" type="ORF">CUN50_01010</name>
</gene>
<evidence type="ECO:0000313" key="5">
    <source>
        <dbReference type="Proteomes" id="UP000229681"/>
    </source>
</evidence>
<dbReference type="EMBL" id="PGTL01000002">
    <property type="protein sequence ID" value="PJF43309.1"/>
    <property type="molecule type" value="Genomic_DNA"/>
</dbReference>
<comment type="caution">
    <text evidence="2">The sequence shown here is derived from an EMBL/GenBank/DDBJ whole genome shotgun (WGS) entry which is preliminary data.</text>
</comment>
<accession>A0A2M8PBW3</accession>
<dbReference type="InterPro" id="IPR025711">
    <property type="entry name" value="PepSY"/>
</dbReference>
<dbReference type="Proteomes" id="UP000228947">
    <property type="component" value="Unassembled WGS sequence"/>
</dbReference>